<dbReference type="AlphaFoldDB" id="G7YHR8"/>
<gene>
    <name evidence="1" type="ORF">CLF_108183</name>
</gene>
<evidence type="ECO:0000313" key="2">
    <source>
        <dbReference type="Proteomes" id="UP000008909"/>
    </source>
</evidence>
<proteinExistence type="predicted"/>
<keyword evidence="2" id="KW-1185">Reference proteome</keyword>
<sequence>MRRPGAAQSWKHHKRESQLSSRLCLISPCFRSLSSSDGNTTEHQTNGSVYWIDCASGPGKFTAYELEANFKDCRSENAMQDNAVGDVDARHARLVRKLVDPFTRTHSLESRLVDLTIQFKTSNQLICKLIMCLPSFRAFSQFVGPTPSFVLLDLVSPNTRAFEPEELVIPNFFNVSHKKRKLNDKGPFSIGDIFDRSQSNKQLRIHNKLFPGLREVR</sequence>
<dbReference type="Proteomes" id="UP000008909">
    <property type="component" value="Unassembled WGS sequence"/>
</dbReference>
<dbReference type="EMBL" id="DF143304">
    <property type="protein sequence ID" value="GAA52501.1"/>
    <property type="molecule type" value="Genomic_DNA"/>
</dbReference>
<accession>G7YHR8</accession>
<organism evidence="1 2">
    <name type="scientific">Clonorchis sinensis</name>
    <name type="common">Chinese liver fluke</name>
    <dbReference type="NCBI Taxonomy" id="79923"/>
    <lineage>
        <taxon>Eukaryota</taxon>
        <taxon>Metazoa</taxon>
        <taxon>Spiralia</taxon>
        <taxon>Lophotrochozoa</taxon>
        <taxon>Platyhelminthes</taxon>
        <taxon>Trematoda</taxon>
        <taxon>Digenea</taxon>
        <taxon>Opisthorchiida</taxon>
        <taxon>Opisthorchiata</taxon>
        <taxon>Opisthorchiidae</taxon>
        <taxon>Clonorchis</taxon>
    </lineage>
</organism>
<protein>
    <submittedName>
        <fullName evidence="1">Uncharacterized protein</fullName>
    </submittedName>
</protein>
<reference key="2">
    <citation type="submission" date="2011-10" db="EMBL/GenBank/DDBJ databases">
        <title>The genome and transcriptome sequence of Clonorchis sinensis provide insights into the carcinogenic liver fluke.</title>
        <authorList>
            <person name="Wang X."/>
            <person name="Huang Y."/>
            <person name="Chen W."/>
            <person name="Liu H."/>
            <person name="Guo L."/>
            <person name="Chen Y."/>
            <person name="Luo F."/>
            <person name="Zhou W."/>
            <person name="Sun J."/>
            <person name="Mao Q."/>
            <person name="Liang P."/>
            <person name="Zhou C."/>
            <person name="Tian Y."/>
            <person name="Men J."/>
            <person name="Lv X."/>
            <person name="Huang L."/>
            <person name="Zhou J."/>
            <person name="Hu Y."/>
            <person name="Li R."/>
            <person name="Zhang F."/>
            <person name="Lei H."/>
            <person name="Li X."/>
            <person name="Hu X."/>
            <person name="Liang C."/>
            <person name="Xu J."/>
            <person name="Wu Z."/>
            <person name="Yu X."/>
        </authorList>
    </citation>
    <scope>NUCLEOTIDE SEQUENCE</scope>
    <source>
        <strain>Henan</strain>
    </source>
</reference>
<name>G7YHR8_CLOSI</name>
<evidence type="ECO:0000313" key="1">
    <source>
        <dbReference type="EMBL" id="GAA52501.1"/>
    </source>
</evidence>
<reference evidence="1" key="1">
    <citation type="journal article" date="2011" name="Genome Biol.">
        <title>The draft genome of the carcinogenic human liver fluke Clonorchis sinensis.</title>
        <authorList>
            <person name="Wang X."/>
            <person name="Chen W."/>
            <person name="Huang Y."/>
            <person name="Sun J."/>
            <person name="Men J."/>
            <person name="Liu H."/>
            <person name="Luo F."/>
            <person name="Guo L."/>
            <person name="Lv X."/>
            <person name="Deng C."/>
            <person name="Zhou C."/>
            <person name="Fan Y."/>
            <person name="Li X."/>
            <person name="Huang L."/>
            <person name="Hu Y."/>
            <person name="Liang C."/>
            <person name="Hu X."/>
            <person name="Xu J."/>
            <person name="Yu X."/>
        </authorList>
    </citation>
    <scope>NUCLEOTIDE SEQUENCE [LARGE SCALE GENOMIC DNA]</scope>
    <source>
        <strain evidence="1">Henan</strain>
    </source>
</reference>